<organism evidence="3 4">
    <name type="scientific">Trichoglossum hirsutum</name>
    <dbReference type="NCBI Taxonomy" id="265104"/>
    <lineage>
        <taxon>Eukaryota</taxon>
        <taxon>Fungi</taxon>
        <taxon>Dikarya</taxon>
        <taxon>Ascomycota</taxon>
        <taxon>Pezizomycotina</taxon>
        <taxon>Geoglossomycetes</taxon>
        <taxon>Geoglossales</taxon>
        <taxon>Geoglossaceae</taxon>
        <taxon>Trichoglossum</taxon>
    </lineage>
</organism>
<feature type="compositionally biased region" description="Basic and acidic residues" evidence="1">
    <location>
        <begin position="78"/>
        <end position="97"/>
    </location>
</feature>
<protein>
    <recommendedName>
        <fullName evidence="2">F-box domain-containing protein</fullName>
    </recommendedName>
</protein>
<dbReference type="AlphaFoldDB" id="A0A9P8L2Y3"/>
<feature type="domain" description="F-box" evidence="2">
    <location>
        <begin position="101"/>
        <end position="149"/>
    </location>
</feature>
<evidence type="ECO:0000256" key="1">
    <source>
        <dbReference type="SAM" id="MobiDB-lite"/>
    </source>
</evidence>
<reference evidence="3" key="1">
    <citation type="submission" date="2021-03" db="EMBL/GenBank/DDBJ databases">
        <title>Comparative genomics and phylogenomic investigation of the class Geoglossomycetes provide insights into ecological specialization and systematics.</title>
        <authorList>
            <person name="Melie T."/>
            <person name="Pirro S."/>
            <person name="Miller A.N."/>
            <person name="Quandt A."/>
        </authorList>
    </citation>
    <scope>NUCLEOTIDE SEQUENCE</scope>
    <source>
        <strain evidence="3">CAQ_001_2017</strain>
    </source>
</reference>
<sequence>MGQYWRVYSPSASKAAGTNIGKLGESLFDGWPRSLVPRFAVPVLQSDSDQGPDAALHEEQAKRQGSLLSADSQSAESKAYDLNDRSAEHQRSQEHQAKAGPPIFSSLPVELHDLIFEELDIEDILSLSLTNLHLWEIGQRHIHSFFMSFIGPWAGESVICVGDYLMKGDYPPGRLTEAEKEEMYEIAGKYRNNHGRDELMSLHKFLVNGCRGSYPYVEFPEYLLGRVVSSKRYNYYGLPKHLRDQIVNALTPEISQFFPENQPWILRNLSTREYVCSEAIALKPEYIHGPNIDYFGFGEVILSRICWSSDPSVSTPYKGGIHRGVWAGHRFDITTLARHEQGQGKELWVDVSEEVAEEIEAIWEAEYGSDWREVIVESANNIGFM</sequence>
<dbReference type="PROSITE" id="PS50181">
    <property type="entry name" value="FBOX"/>
    <property type="match status" value="1"/>
</dbReference>
<evidence type="ECO:0000313" key="4">
    <source>
        <dbReference type="Proteomes" id="UP000750711"/>
    </source>
</evidence>
<feature type="region of interest" description="Disordered" evidence="1">
    <location>
        <begin position="47"/>
        <end position="101"/>
    </location>
</feature>
<dbReference type="Proteomes" id="UP000750711">
    <property type="component" value="Unassembled WGS sequence"/>
</dbReference>
<evidence type="ECO:0000259" key="2">
    <source>
        <dbReference type="PROSITE" id="PS50181"/>
    </source>
</evidence>
<dbReference type="CDD" id="cd09917">
    <property type="entry name" value="F-box_SF"/>
    <property type="match status" value="1"/>
</dbReference>
<feature type="compositionally biased region" description="Polar residues" evidence="1">
    <location>
        <begin position="66"/>
        <end position="76"/>
    </location>
</feature>
<comment type="caution">
    <text evidence="3">The sequence shown here is derived from an EMBL/GenBank/DDBJ whole genome shotgun (WGS) entry which is preliminary data.</text>
</comment>
<name>A0A9P8L2Y3_9PEZI</name>
<accession>A0A9P8L2Y3</accession>
<gene>
    <name evidence="3" type="ORF">GP486_007218</name>
</gene>
<dbReference type="InterPro" id="IPR036047">
    <property type="entry name" value="F-box-like_dom_sf"/>
</dbReference>
<dbReference type="InterPro" id="IPR001810">
    <property type="entry name" value="F-box_dom"/>
</dbReference>
<keyword evidence="4" id="KW-1185">Reference proteome</keyword>
<evidence type="ECO:0000313" key="3">
    <source>
        <dbReference type="EMBL" id="KAH0551563.1"/>
    </source>
</evidence>
<dbReference type="SUPFAM" id="SSF81383">
    <property type="entry name" value="F-box domain"/>
    <property type="match status" value="1"/>
</dbReference>
<proteinExistence type="predicted"/>
<dbReference type="EMBL" id="JAGHQM010001925">
    <property type="protein sequence ID" value="KAH0551563.1"/>
    <property type="molecule type" value="Genomic_DNA"/>
</dbReference>